<feature type="domain" description="CBS" evidence="4">
    <location>
        <begin position="200"/>
        <end position="247"/>
    </location>
</feature>
<dbReference type="Pfam" id="PF00571">
    <property type="entry name" value="CBS"/>
    <property type="match status" value="1"/>
</dbReference>
<gene>
    <name evidence="5" type="ORF">BCR44DRAFT_1104035</name>
</gene>
<proteinExistence type="predicted"/>
<dbReference type="InterPro" id="IPR000644">
    <property type="entry name" value="CBS_dom"/>
</dbReference>
<comment type="caution">
    <text evidence="5">The sequence shown here is derived from an EMBL/GenBank/DDBJ whole genome shotgun (WGS) entry which is preliminary data.</text>
</comment>
<dbReference type="OrthoDB" id="5544049at2759"/>
<accession>A0A1Y2I2C9</accession>
<evidence type="ECO:0000256" key="2">
    <source>
        <dbReference type="ARBA" id="ARBA00023122"/>
    </source>
</evidence>
<organism evidence="5 6">
    <name type="scientific">Catenaria anguillulae PL171</name>
    <dbReference type="NCBI Taxonomy" id="765915"/>
    <lineage>
        <taxon>Eukaryota</taxon>
        <taxon>Fungi</taxon>
        <taxon>Fungi incertae sedis</taxon>
        <taxon>Blastocladiomycota</taxon>
        <taxon>Blastocladiomycetes</taxon>
        <taxon>Blastocladiales</taxon>
        <taxon>Catenariaceae</taxon>
        <taxon>Catenaria</taxon>
    </lineage>
</organism>
<feature type="region of interest" description="Disordered" evidence="3">
    <location>
        <begin position="154"/>
        <end position="185"/>
    </location>
</feature>
<dbReference type="Gene3D" id="3.10.580.10">
    <property type="entry name" value="CBS-domain"/>
    <property type="match status" value="2"/>
</dbReference>
<feature type="domain" description="CBS" evidence="4">
    <location>
        <begin position="20"/>
        <end position="68"/>
    </location>
</feature>
<dbReference type="PANTHER" id="PTHR13780">
    <property type="entry name" value="AMP-ACTIVATED PROTEIN KINASE, GAMMA REGULATORY SUBUNIT"/>
    <property type="match status" value="1"/>
</dbReference>
<evidence type="ECO:0000256" key="1">
    <source>
        <dbReference type="ARBA" id="ARBA00022737"/>
    </source>
</evidence>
<evidence type="ECO:0000259" key="4">
    <source>
        <dbReference type="SMART" id="SM00116"/>
    </source>
</evidence>
<dbReference type="AlphaFoldDB" id="A0A1Y2I2C9"/>
<reference evidence="5 6" key="1">
    <citation type="submission" date="2016-07" db="EMBL/GenBank/DDBJ databases">
        <title>Pervasive Adenine N6-methylation of Active Genes in Fungi.</title>
        <authorList>
            <consortium name="DOE Joint Genome Institute"/>
            <person name="Mondo S.J."/>
            <person name="Dannebaum R.O."/>
            <person name="Kuo R.C."/>
            <person name="Labutti K."/>
            <person name="Haridas S."/>
            <person name="Kuo A."/>
            <person name="Salamov A."/>
            <person name="Ahrendt S.R."/>
            <person name="Lipzen A."/>
            <person name="Sullivan W."/>
            <person name="Andreopoulos W.B."/>
            <person name="Clum A."/>
            <person name="Lindquist E."/>
            <person name="Daum C."/>
            <person name="Ramamoorthy G.K."/>
            <person name="Gryganskyi A."/>
            <person name="Culley D."/>
            <person name="Magnuson J.K."/>
            <person name="James T.Y."/>
            <person name="O'Malley M.A."/>
            <person name="Stajich J.E."/>
            <person name="Spatafora J.W."/>
            <person name="Visel A."/>
            <person name="Grigoriev I.V."/>
        </authorList>
    </citation>
    <scope>NUCLEOTIDE SEQUENCE [LARGE SCALE GENOMIC DNA]</scope>
    <source>
        <strain evidence="5 6">PL171</strain>
    </source>
</reference>
<feature type="compositionally biased region" description="Low complexity" evidence="3">
    <location>
        <begin position="166"/>
        <end position="179"/>
    </location>
</feature>
<dbReference type="InterPro" id="IPR046342">
    <property type="entry name" value="CBS_dom_sf"/>
</dbReference>
<evidence type="ECO:0000256" key="3">
    <source>
        <dbReference type="SAM" id="MobiDB-lite"/>
    </source>
</evidence>
<keyword evidence="6" id="KW-1185">Reference proteome</keyword>
<protein>
    <recommendedName>
        <fullName evidence="4">CBS domain-containing protein</fullName>
    </recommendedName>
</protein>
<dbReference type="Proteomes" id="UP000193411">
    <property type="component" value="Unassembled WGS sequence"/>
</dbReference>
<dbReference type="SMART" id="SM00116">
    <property type="entry name" value="CBS"/>
    <property type="match status" value="2"/>
</dbReference>
<dbReference type="SUPFAM" id="SSF54631">
    <property type="entry name" value="CBS-domain pair"/>
    <property type="match status" value="2"/>
</dbReference>
<evidence type="ECO:0000313" key="6">
    <source>
        <dbReference type="Proteomes" id="UP000193411"/>
    </source>
</evidence>
<dbReference type="InterPro" id="IPR050511">
    <property type="entry name" value="AMPK_gamma/SDS23_families"/>
</dbReference>
<sequence>MLDFFFFSALHCTDYSQMNPTLTVPLTATVAETLHNVSIERAHRVLVLDNDNELYQIVSQTQMLHYLLPALPTLLPPEFATRSLASLNWTGGPPPIRFVQSDTSVASAVHLCLQHRIHRIPVTFPADPASCSTGKPRLGVFGAWDLTRTLVVPGKSSPAPPLAPNQRSSLSSQSTARSLPPWSPGPASTPGACVGDVCERACCVDISDSLAKVVELLATRAREVIIADDMGHPVHIITQGDCLRFLVTVIQAHDGGARASRKASVDYD</sequence>
<keyword evidence="2" id="KW-0129">CBS domain</keyword>
<keyword evidence="1" id="KW-0677">Repeat</keyword>
<evidence type="ECO:0000313" key="5">
    <source>
        <dbReference type="EMBL" id="ORZ41017.1"/>
    </source>
</evidence>
<dbReference type="EMBL" id="MCFL01000002">
    <property type="protein sequence ID" value="ORZ41017.1"/>
    <property type="molecule type" value="Genomic_DNA"/>
</dbReference>
<name>A0A1Y2I2C9_9FUNG</name>